<feature type="transmembrane region" description="Helical" evidence="9">
    <location>
        <begin position="6"/>
        <end position="29"/>
    </location>
</feature>
<dbReference type="GO" id="GO:0031676">
    <property type="term" value="C:plasma membrane-derived thylakoid membrane"/>
    <property type="evidence" value="ECO:0007669"/>
    <property type="project" value="UniProtKB-SubCell"/>
</dbReference>
<dbReference type="EMBL" id="MRCB01000002">
    <property type="protein sequence ID" value="OKH25951.1"/>
    <property type="molecule type" value="Genomic_DNA"/>
</dbReference>
<comment type="caution">
    <text evidence="10">The sequence shown here is derived from an EMBL/GenBank/DDBJ whole genome shotgun (WGS) entry which is preliminary data.</text>
</comment>
<dbReference type="Pfam" id="PF08041">
    <property type="entry name" value="PetM"/>
    <property type="match status" value="1"/>
</dbReference>
<keyword evidence="5 8" id="KW-0249">Electron transport</keyword>
<evidence type="ECO:0000256" key="4">
    <source>
        <dbReference type="ARBA" id="ARBA00022692"/>
    </source>
</evidence>
<comment type="subunit">
    <text evidence="8">The 4 large subunits of the cytochrome b6-f complex are cytochrome b6, subunit IV (17 kDa polypeptide, PetD), cytochrome f and the Rieske protein, while the 4 small subunits are PetG, PetL, PetM and PetN. The complex functions as a dimer.</text>
</comment>
<dbReference type="STRING" id="1921803.NIES593_02370"/>
<keyword evidence="2 8" id="KW-0813">Transport</keyword>
<evidence type="ECO:0000256" key="3">
    <source>
        <dbReference type="ARBA" id="ARBA00022531"/>
    </source>
</evidence>
<evidence type="ECO:0000256" key="2">
    <source>
        <dbReference type="ARBA" id="ARBA00022448"/>
    </source>
</evidence>
<comment type="function">
    <text evidence="8">Component of the cytochrome b6-f complex, which mediates electron transfer between photosystem II (PSII) and photosystem I (PSI), cyclic electron flow around PSI, and state transitions.</text>
</comment>
<dbReference type="InterPro" id="IPR012595">
    <property type="entry name" value="PetM_cyt_b6/f_cplx_su7"/>
</dbReference>
<sequence>MSAESMLFNGAILLIVLTLVGVAWGFLLLKIQGGEPE</sequence>
<dbReference type="RefSeq" id="WP_015144379.1">
    <property type="nucleotide sequence ID" value="NZ_MRCB01000002.1"/>
</dbReference>
<keyword evidence="6 8" id="KW-1133">Transmembrane helix</keyword>
<evidence type="ECO:0000256" key="9">
    <source>
        <dbReference type="SAM" id="Phobius"/>
    </source>
</evidence>
<dbReference type="GO" id="GO:0009055">
    <property type="term" value="F:electron transfer activity"/>
    <property type="evidence" value="ECO:0007669"/>
    <property type="project" value="UniProtKB-UniRule"/>
</dbReference>
<evidence type="ECO:0000256" key="6">
    <source>
        <dbReference type="ARBA" id="ARBA00022989"/>
    </source>
</evidence>
<evidence type="ECO:0000313" key="11">
    <source>
        <dbReference type="Proteomes" id="UP000186868"/>
    </source>
</evidence>
<reference evidence="10 11" key="1">
    <citation type="submission" date="2016-11" db="EMBL/GenBank/DDBJ databases">
        <title>Draft Genome Sequences of Nine Cyanobacterial Strains from Diverse Habitats.</title>
        <authorList>
            <person name="Zhu T."/>
            <person name="Hou S."/>
            <person name="Lu X."/>
            <person name="Hess W.R."/>
        </authorList>
    </citation>
    <scope>NUCLEOTIDE SEQUENCE [LARGE SCALE GENOMIC DNA]</scope>
    <source>
        <strain evidence="10 11">NIES-593</strain>
    </source>
</reference>
<keyword evidence="11" id="KW-1185">Reference proteome</keyword>
<dbReference type="GO" id="GO:0009512">
    <property type="term" value="C:cytochrome b6f complex"/>
    <property type="evidence" value="ECO:0007669"/>
    <property type="project" value="InterPro"/>
</dbReference>
<keyword evidence="8" id="KW-0793">Thylakoid</keyword>
<comment type="similarity">
    <text evidence="8">Belongs to the PetM family.</text>
</comment>
<evidence type="ECO:0000256" key="5">
    <source>
        <dbReference type="ARBA" id="ARBA00022982"/>
    </source>
</evidence>
<evidence type="ECO:0000256" key="1">
    <source>
        <dbReference type="ARBA" id="ARBA00004167"/>
    </source>
</evidence>
<proteinExistence type="inferred from homology"/>
<dbReference type="Proteomes" id="UP000186868">
    <property type="component" value="Unassembled WGS sequence"/>
</dbReference>
<dbReference type="GO" id="GO:0015979">
    <property type="term" value="P:photosynthesis"/>
    <property type="evidence" value="ECO:0007669"/>
    <property type="project" value="UniProtKB-KW"/>
</dbReference>
<dbReference type="HAMAP" id="MF_00396">
    <property type="entry name" value="Cytb6_f_PetM"/>
    <property type="match status" value="1"/>
</dbReference>
<evidence type="ECO:0000313" key="10">
    <source>
        <dbReference type="EMBL" id="OKH25951.1"/>
    </source>
</evidence>
<name>A0A1U7HQV6_9CYAN</name>
<dbReference type="OrthoDB" id="560408at2"/>
<protein>
    <recommendedName>
        <fullName evidence="8">Cytochrome b6-f complex subunit 7</fullName>
    </recommendedName>
    <alternativeName>
        <fullName evidence="8">Cytochrome b6-f complex subunit PetM</fullName>
    </alternativeName>
    <alternativeName>
        <fullName evidence="8">Cytochrome b6-f complex subunit VII</fullName>
    </alternativeName>
</protein>
<organism evidence="10 11">
    <name type="scientific">Hydrococcus rivularis NIES-593</name>
    <dbReference type="NCBI Taxonomy" id="1921803"/>
    <lineage>
        <taxon>Bacteria</taxon>
        <taxon>Bacillati</taxon>
        <taxon>Cyanobacteriota</taxon>
        <taxon>Cyanophyceae</taxon>
        <taxon>Pleurocapsales</taxon>
        <taxon>Hydrococcaceae</taxon>
        <taxon>Hydrococcus</taxon>
    </lineage>
</organism>
<dbReference type="SUPFAM" id="SSF103441">
    <property type="entry name" value="PetM subunit of the cytochrome b6f complex"/>
    <property type="match status" value="1"/>
</dbReference>
<gene>
    <name evidence="8" type="primary">petM</name>
    <name evidence="10" type="ORF">NIES593_02370</name>
</gene>
<accession>A0A1U7HQV6</accession>
<evidence type="ECO:0000256" key="8">
    <source>
        <dbReference type="HAMAP-Rule" id="MF_00396"/>
    </source>
</evidence>
<keyword evidence="4 8" id="KW-0812">Transmembrane</keyword>
<keyword evidence="7 8" id="KW-0472">Membrane</keyword>
<dbReference type="AlphaFoldDB" id="A0A1U7HQV6"/>
<comment type="subcellular location">
    <subcellularLocation>
        <location evidence="8">Cellular thylakoid membrane</location>
        <topology evidence="8">Single-pass membrane protein</topology>
    </subcellularLocation>
    <subcellularLocation>
        <location evidence="1">Membrane</location>
        <topology evidence="1">Single-pass membrane protein</topology>
    </subcellularLocation>
</comment>
<evidence type="ECO:0000256" key="7">
    <source>
        <dbReference type="ARBA" id="ARBA00023136"/>
    </source>
</evidence>
<keyword evidence="3 8" id="KW-0602">Photosynthesis</keyword>